<keyword evidence="3" id="KW-0812">Transmembrane</keyword>
<accession>A0ABU7D158</accession>
<evidence type="ECO:0000256" key="2">
    <source>
        <dbReference type="ARBA" id="ARBA00023157"/>
    </source>
</evidence>
<reference evidence="5 6" key="1">
    <citation type="submission" date="2021-06" db="EMBL/GenBank/DDBJ databases">
        <authorList>
            <person name="Palmer J.M."/>
        </authorList>
    </citation>
    <scope>NUCLEOTIDE SEQUENCE [LARGE SCALE GENOMIC DNA]</scope>
    <source>
        <strain evidence="5 6">CL_MEX2019</strain>
        <tissue evidence="5">Muscle</tissue>
    </source>
</reference>
<dbReference type="EMBL" id="JAHUTJ010009548">
    <property type="protein sequence ID" value="MED6267884.1"/>
    <property type="molecule type" value="Genomic_DNA"/>
</dbReference>
<organism evidence="5 6">
    <name type="scientific">Characodon lateralis</name>
    <dbReference type="NCBI Taxonomy" id="208331"/>
    <lineage>
        <taxon>Eukaryota</taxon>
        <taxon>Metazoa</taxon>
        <taxon>Chordata</taxon>
        <taxon>Craniata</taxon>
        <taxon>Vertebrata</taxon>
        <taxon>Euteleostomi</taxon>
        <taxon>Actinopterygii</taxon>
        <taxon>Neopterygii</taxon>
        <taxon>Teleostei</taxon>
        <taxon>Neoteleostei</taxon>
        <taxon>Acanthomorphata</taxon>
        <taxon>Ovalentaria</taxon>
        <taxon>Atherinomorphae</taxon>
        <taxon>Cyprinodontiformes</taxon>
        <taxon>Goodeidae</taxon>
        <taxon>Characodon</taxon>
    </lineage>
</organism>
<dbReference type="InterPro" id="IPR001304">
    <property type="entry name" value="C-type_lectin-like"/>
</dbReference>
<gene>
    <name evidence="5" type="ORF">CHARACLAT_016604</name>
</gene>
<dbReference type="Gene3D" id="3.10.100.10">
    <property type="entry name" value="Mannose-Binding Protein A, subunit A"/>
    <property type="match status" value="1"/>
</dbReference>
<keyword evidence="3" id="KW-1133">Transmembrane helix</keyword>
<evidence type="ECO:0000313" key="6">
    <source>
        <dbReference type="Proteomes" id="UP001352852"/>
    </source>
</evidence>
<dbReference type="PANTHER" id="PTHR46746">
    <property type="entry name" value="KILLER CELL LECTIN-LIKE RECEPTOR SUBFAMILY F MEMBER 2"/>
    <property type="match status" value="1"/>
</dbReference>
<evidence type="ECO:0000313" key="5">
    <source>
        <dbReference type="EMBL" id="MED6267884.1"/>
    </source>
</evidence>
<dbReference type="Pfam" id="PF00059">
    <property type="entry name" value="Lectin_C"/>
    <property type="match status" value="1"/>
</dbReference>
<dbReference type="PROSITE" id="PS50041">
    <property type="entry name" value="C_TYPE_LECTIN_2"/>
    <property type="match status" value="1"/>
</dbReference>
<sequence length="283" mass="32765">MEDNGDDICYATVRIKNGKSSPKESEEDATIYAEVKGKEIAPAEPSPAEAEAATLSQSRLLVFLGILCVALVVSIAIIIYISMMMIKQRANISDLTTENKQLMVERTMMEYQTKELSRVRDYLNMTLEIILTFDNFPVKDFCPDKKCQLCQNGWKAFRGKCYLFYNETSPWKTWRESQEYCQGKAADLVVIDDLQEQKFVSSKTETYYDQFHGYWLGLQETNKNWIWVDGHNDTLRFWIKDNLGKSGPYALLIPGRDVTENWDKADHQFQNKFICEHEALIRV</sequence>
<dbReference type="PANTHER" id="PTHR46746:SF9">
    <property type="entry name" value="CD209 ANTIGEN-LIKE PROTEIN C-LIKE"/>
    <property type="match status" value="1"/>
</dbReference>
<dbReference type="Proteomes" id="UP001352852">
    <property type="component" value="Unassembled WGS sequence"/>
</dbReference>
<feature type="domain" description="C-type lectin" evidence="4">
    <location>
        <begin position="157"/>
        <end position="276"/>
    </location>
</feature>
<dbReference type="InterPro" id="IPR016187">
    <property type="entry name" value="CTDL_fold"/>
</dbReference>
<keyword evidence="6" id="KW-1185">Reference proteome</keyword>
<evidence type="ECO:0000256" key="1">
    <source>
        <dbReference type="ARBA" id="ARBA00022734"/>
    </source>
</evidence>
<keyword evidence="3" id="KW-0472">Membrane</keyword>
<keyword evidence="1" id="KW-0430">Lectin</keyword>
<protein>
    <recommendedName>
        <fullName evidence="4">C-type lectin domain-containing protein</fullName>
    </recommendedName>
</protein>
<name>A0ABU7D158_9TELE</name>
<evidence type="ECO:0000259" key="4">
    <source>
        <dbReference type="PROSITE" id="PS50041"/>
    </source>
</evidence>
<evidence type="ECO:0000256" key="3">
    <source>
        <dbReference type="SAM" id="Phobius"/>
    </source>
</evidence>
<comment type="caution">
    <text evidence="5">The sequence shown here is derived from an EMBL/GenBank/DDBJ whole genome shotgun (WGS) entry which is preliminary data.</text>
</comment>
<proteinExistence type="predicted"/>
<feature type="transmembrane region" description="Helical" evidence="3">
    <location>
        <begin position="60"/>
        <end position="81"/>
    </location>
</feature>
<dbReference type="SMART" id="SM00034">
    <property type="entry name" value="CLECT"/>
    <property type="match status" value="1"/>
</dbReference>
<dbReference type="InterPro" id="IPR051379">
    <property type="entry name" value="C-type_Lectin_Receptor_IMM"/>
</dbReference>
<keyword evidence="2" id="KW-1015">Disulfide bond</keyword>
<dbReference type="InterPro" id="IPR016186">
    <property type="entry name" value="C-type_lectin-like/link_sf"/>
</dbReference>
<dbReference type="SUPFAM" id="SSF56436">
    <property type="entry name" value="C-type lectin-like"/>
    <property type="match status" value="1"/>
</dbReference>